<dbReference type="PANTHER" id="PTHR46766:SF1">
    <property type="entry name" value="GLUTAMINE-RICH PROTEIN 2"/>
    <property type="match status" value="1"/>
</dbReference>
<dbReference type="AlphaFoldDB" id="A0AAJ1SD35"/>
<dbReference type="EMBL" id="JAUFSA010000004">
    <property type="protein sequence ID" value="MDP7739319.1"/>
    <property type="molecule type" value="Genomic_DNA"/>
</dbReference>
<organism evidence="5 6">
    <name type="scientific">Mycobacterium paragordonae</name>
    <dbReference type="NCBI Taxonomy" id="1389713"/>
    <lineage>
        <taxon>Bacteria</taxon>
        <taxon>Bacillati</taxon>
        <taxon>Actinomycetota</taxon>
        <taxon>Actinomycetes</taxon>
        <taxon>Mycobacteriales</taxon>
        <taxon>Mycobacteriaceae</taxon>
        <taxon>Mycobacterium</taxon>
    </lineage>
</organism>
<evidence type="ECO:0000259" key="3">
    <source>
        <dbReference type="Pfam" id="PF00823"/>
    </source>
</evidence>
<evidence type="ECO:0000259" key="4">
    <source>
        <dbReference type="Pfam" id="PF12484"/>
    </source>
</evidence>
<dbReference type="PANTHER" id="PTHR46766">
    <property type="entry name" value="GLUTAMINE-RICH PROTEIN 2"/>
    <property type="match status" value="1"/>
</dbReference>
<evidence type="ECO:0000256" key="1">
    <source>
        <dbReference type="ARBA" id="ARBA00010652"/>
    </source>
</evidence>
<comment type="caution">
    <text evidence="5">The sequence shown here is derived from an EMBL/GenBank/DDBJ whole genome shotgun (WGS) entry which is preliminary data.</text>
</comment>
<comment type="similarity">
    <text evidence="1">Belongs to the mycobacterial PPE family.</text>
</comment>
<evidence type="ECO:0000313" key="6">
    <source>
        <dbReference type="Proteomes" id="UP001229081"/>
    </source>
</evidence>
<dbReference type="GO" id="GO:0052572">
    <property type="term" value="P:response to host immune response"/>
    <property type="evidence" value="ECO:0007669"/>
    <property type="project" value="TreeGrafter"/>
</dbReference>
<accession>A0AAJ1SD35</accession>
<dbReference type="Proteomes" id="UP001229081">
    <property type="component" value="Unassembled WGS sequence"/>
</dbReference>
<dbReference type="RefSeq" id="WP_133437195.1">
    <property type="nucleotide sequence ID" value="NZ_JAUFSA010000004.1"/>
</dbReference>
<dbReference type="InterPro" id="IPR000030">
    <property type="entry name" value="PPE_dom"/>
</dbReference>
<feature type="domain" description="PPE" evidence="3">
    <location>
        <begin position="2"/>
        <end position="164"/>
    </location>
</feature>
<gene>
    <name evidence="5" type="ORF">QXL92_31795</name>
</gene>
<dbReference type="SUPFAM" id="SSF140459">
    <property type="entry name" value="PE/PPE dimer-like"/>
    <property type="match status" value="1"/>
</dbReference>
<dbReference type="Gene3D" id="1.20.1260.20">
    <property type="entry name" value="PPE superfamily"/>
    <property type="match status" value="1"/>
</dbReference>
<feature type="region of interest" description="Disordered" evidence="2">
    <location>
        <begin position="205"/>
        <end position="232"/>
    </location>
</feature>
<dbReference type="InterPro" id="IPR022171">
    <property type="entry name" value="PPE_C"/>
</dbReference>
<proteinExistence type="inferred from homology"/>
<sequence>MDFGLLPPEVNSNRMFRGPGSQPMLAAATAWNALGSALYSTEISFVSAISGLRSEVWHGPAATSMAEAIRPLLAWIATASIRAHHTAAQARSAVAAYETALTAMVVPTQVTENRARLRALAAANRLAQCTPAIAAVEARYSEMWAQDAHAMYRYARHAAMATRLLAFPVPDAAGTPAADSGRSAPPGVQAALYGAVPQALDRLATPTAPDEPLSAPGTVDDPADWDSSSTASPMSAVAALASEIAEPDTGRRGTRGLPLPLPVQAWFNGCPAPGGRRLRATCTPATPDTQSHLGPAATVGGLSVPQAWVDTAPPRPAAIVHLLASRFTPTPHRTP</sequence>
<name>A0AAJ1SD35_9MYCO</name>
<dbReference type="Pfam" id="PF00823">
    <property type="entry name" value="PPE"/>
    <property type="match status" value="1"/>
</dbReference>
<protein>
    <submittedName>
        <fullName evidence="5">PPE family protein</fullName>
    </submittedName>
</protein>
<evidence type="ECO:0000313" key="5">
    <source>
        <dbReference type="EMBL" id="MDP7739319.1"/>
    </source>
</evidence>
<evidence type="ECO:0000256" key="2">
    <source>
        <dbReference type="SAM" id="MobiDB-lite"/>
    </source>
</evidence>
<reference evidence="5" key="1">
    <citation type="submission" date="2023-06" db="EMBL/GenBank/DDBJ databases">
        <title>Identification of two novel mycobacterium reveal diversities and complexities of Mycobacterium gordonae clade.</title>
        <authorList>
            <person name="Matsumoto Y."/>
            <person name="Nakamura S."/>
            <person name="Motooka D."/>
            <person name="Fukushima K."/>
        </authorList>
    </citation>
    <scope>NUCLEOTIDE SEQUENCE</scope>
    <source>
        <strain evidence="5">TY812</strain>
    </source>
</reference>
<dbReference type="InterPro" id="IPR038332">
    <property type="entry name" value="PPE_sf"/>
</dbReference>
<feature type="domain" description="PPE family C-terminal" evidence="4">
    <location>
        <begin position="292"/>
        <end position="324"/>
    </location>
</feature>
<dbReference type="Pfam" id="PF12484">
    <property type="entry name" value="PPE-SVP"/>
    <property type="match status" value="1"/>
</dbReference>